<dbReference type="PANTHER" id="PTHR33527:SF18">
    <property type="entry name" value="F13O11.17 PROTEIN"/>
    <property type="match status" value="1"/>
</dbReference>
<evidence type="ECO:0000313" key="1">
    <source>
        <dbReference type="Proteomes" id="UP000813463"/>
    </source>
</evidence>
<reference evidence="2" key="2">
    <citation type="submission" date="2025-08" db="UniProtKB">
        <authorList>
            <consortium name="RefSeq"/>
        </authorList>
    </citation>
    <scope>IDENTIFICATION</scope>
    <source>
        <tissue evidence="2">Leaf</tissue>
    </source>
</reference>
<name>A0A9R0IDB8_SPIOL</name>
<organism evidence="1 2">
    <name type="scientific">Spinacia oleracea</name>
    <name type="common">Spinach</name>
    <dbReference type="NCBI Taxonomy" id="3562"/>
    <lineage>
        <taxon>Eukaryota</taxon>
        <taxon>Viridiplantae</taxon>
        <taxon>Streptophyta</taxon>
        <taxon>Embryophyta</taxon>
        <taxon>Tracheophyta</taxon>
        <taxon>Spermatophyta</taxon>
        <taxon>Magnoliopsida</taxon>
        <taxon>eudicotyledons</taxon>
        <taxon>Gunneridae</taxon>
        <taxon>Pentapetalae</taxon>
        <taxon>Caryophyllales</taxon>
        <taxon>Chenopodiaceae</taxon>
        <taxon>Chenopodioideae</taxon>
        <taxon>Anserineae</taxon>
        <taxon>Spinacia</taxon>
    </lineage>
</organism>
<dbReference type="Proteomes" id="UP000813463">
    <property type="component" value="Chromosome 1"/>
</dbReference>
<protein>
    <submittedName>
        <fullName evidence="2">Uncharacterized protein</fullName>
    </submittedName>
</protein>
<evidence type="ECO:0000313" key="2">
    <source>
        <dbReference type="RefSeq" id="XP_021847022.2"/>
    </source>
</evidence>
<dbReference type="PANTHER" id="PTHR33527">
    <property type="entry name" value="OS07G0274300 PROTEIN"/>
    <property type="match status" value="1"/>
</dbReference>
<dbReference type="GeneID" id="110786755"/>
<dbReference type="AlphaFoldDB" id="A0A9R0IDB8"/>
<dbReference type="RefSeq" id="XP_021847022.2">
    <property type="nucleotide sequence ID" value="XM_021991330.2"/>
</dbReference>
<keyword evidence="1" id="KW-1185">Reference proteome</keyword>
<accession>A0A9R0IDB8</accession>
<gene>
    <name evidence="2" type="primary">LOC110786755</name>
</gene>
<sequence length="280" mass="32100">MASITLFELHLFHSIDRAVFSRLVTTLKIQASQALLIMALWLWLEDAKQCVIISKLVELTDNLLDAVANEAALCINCLKTKTPTTHGGSLHLISRMMGKEITLKHICDMKYTGISCVKAFLKEVCAWIFTDILFKVLPMSSNFNINRPLFIPGFPHPIFGLLEIKIMPLSIIVPVRGLRGWDLKFEAPIDDRTLFLTFSRGFPVPQTEVQQFFIQMCGEYCIESFQMEPIKDSLKTQSLYARMALRSVAYMDQIMRGKHVGKFRSKGKHIWARKFERRDP</sequence>
<reference evidence="1" key="1">
    <citation type="journal article" date="2021" name="Nat. Commun.">
        <title>Genomic analyses provide insights into spinach domestication and the genetic basis of agronomic traits.</title>
        <authorList>
            <person name="Cai X."/>
            <person name="Sun X."/>
            <person name="Xu C."/>
            <person name="Sun H."/>
            <person name="Wang X."/>
            <person name="Ge C."/>
            <person name="Zhang Z."/>
            <person name="Wang Q."/>
            <person name="Fei Z."/>
            <person name="Jiao C."/>
            <person name="Wang Q."/>
        </authorList>
    </citation>
    <scope>NUCLEOTIDE SEQUENCE [LARGE SCALE GENOMIC DNA]</scope>
    <source>
        <strain evidence="1">cv. Varoflay</strain>
    </source>
</reference>
<proteinExistence type="predicted"/>
<dbReference type="KEGG" id="soe:110786755"/>